<dbReference type="AlphaFoldDB" id="A0A7Y7AZU6"/>
<keyword evidence="4" id="KW-0808">Transferase</keyword>
<evidence type="ECO:0000313" key="13">
    <source>
        <dbReference type="Proteomes" id="UP000587462"/>
    </source>
</evidence>
<dbReference type="InterPro" id="IPR011712">
    <property type="entry name" value="Sig_transdc_His_kin_sub3_dim/P"/>
</dbReference>
<keyword evidence="7" id="KW-0067">ATP-binding</keyword>
<dbReference type="GO" id="GO:0005524">
    <property type="term" value="F:ATP binding"/>
    <property type="evidence" value="ECO:0007669"/>
    <property type="project" value="UniProtKB-KW"/>
</dbReference>
<dbReference type="Proteomes" id="UP000587462">
    <property type="component" value="Unassembled WGS sequence"/>
</dbReference>
<dbReference type="SUPFAM" id="SSF55874">
    <property type="entry name" value="ATPase domain of HSP90 chaperone/DNA topoisomerase II/histidine kinase"/>
    <property type="match status" value="1"/>
</dbReference>
<dbReference type="RefSeq" id="WP_171077877.1">
    <property type="nucleotide sequence ID" value="NZ_BNBU01000007.1"/>
</dbReference>
<feature type="transmembrane region" description="Helical" evidence="9">
    <location>
        <begin position="100"/>
        <end position="120"/>
    </location>
</feature>
<dbReference type="Gene3D" id="1.20.5.1930">
    <property type="match status" value="1"/>
</dbReference>
<keyword evidence="6 12" id="KW-0418">Kinase</keyword>
<dbReference type="PANTHER" id="PTHR24421:SF10">
    <property type="entry name" value="NITRATE_NITRITE SENSOR PROTEIN NARQ"/>
    <property type="match status" value="1"/>
</dbReference>
<dbReference type="GO" id="GO:0016020">
    <property type="term" value="C:membrane"/>
    <property type="evidence" value="ECO:0007669"/>
    <property type="project" value="InterPro"/>
</dbReference>
<comment type="caution">
    <text evidence="12">The sequence shown here is derived from an EMBL/GenBank/DDBJ whole genome shotgun (WGS) entry which is preliminary data.</text>
</comment>
<sequence length="391" mass="40467">MTQMPPPPVAGARPRTARGRAWPAAALCGLWVCEGRLLGRAHAYASYSAAAHHAHLLVWIAGLLVALCVLPWAPLTARATAAVGVSWAVTGRLLADGQPVPAWGLTESAALLVLLCLVAWRTPVRPAVPLGIALAGGVLAAPVRDADASGTTVVASALVVAGVAALGLCLRYRDAERAQAVAAAREAERRELAGELHDYVAHHVQAMTLLAKATGSLAQDERVAASLRDIQEAGDVAMTTAQRLLRVLQQDHPRREPLPGPDRIAEPVEAFRRAHPGARVTFDVDPSFGAGLAPELAASVRRIMDEALANVAKHSPGASAVDVTLQRSGERLFVSVRDDGGRGAPLRPPEESGGLGLVGLAERADAIGGSLTAGPVAGGGWEVLAVLPVQA</sequence>
<feature type="transmembrane region" description="Helical" evidence="9">
    <location>
        <begin position="50"/>
        <end position="73"/>
    </location>
</feature>
<organism evidence="12 13">
    <name type="scientific">Streptomyces morookaense</name>
    <name type="common">Streptoverticillium morookaense</name>
    <dbReference type="NCBI Taxonomy" id="1970"/>
    <lineage>
        <taxon>Bacteria</taxon>
        <taxon>Bacillati</taxon>
        <taxon>Actinomycetota</taxon>
        <taxon>Actinomycetes</taxon>
        <taxon>Kitasatosporales</taxon>
        <taxon>Streptomycetaceae</taxon>
        <taxon>Streptomyces</taxon>
    </lineage>
</organism>
<dbReference type="GO" id="GO:0000155">
    <property type="term" value="F:phosphorelay sensor kinase activity"/>
    <property type="evidence" value="ECO:0007669"/>
    <property type="project" value="InterPro"/>
</dbReference>
<comment type="catalytic activity">
    <reaction evidence="1">
        <text>ATP + protein L-histidine = ADP + protein N-phospho-L-histidine.</text>
        <dbReference type="EC" id="2.7.13.3"/>
    </reaction>
</comment>
<reference evidence="12 13" key="1">
    <citation type="submission" date="2020-04" db="EMBL/GenBank/DDBJ databases">
        <title>Draft Genome Sequence of Streptomyces morookaense DSM 40503, an 8-azaguanine-producing strain.</title>
        <authorList>
            <person name="Qi J."/>
            <person name="Gao J.-M."/>
        </authorList>
    </citation>
    <scope>NUCLEOTIDE SEQUENCE [LARGE SCALE GENOMIC DNA]</scope>
    <source>
        <strain evidence="12 13">DSM 40503</strain>
    </source>
</reference>
<keyword evidence="5" id="KW-0547">Nucleotide-binding</keyword>
<evidence type="ECO:0000256" key="4">
    <source>
        <dbReference type="ARBA" id="ARBA00022679"/>
    </source>
</evidence>
<feature type="transmembrane region" description="Helical" evidence="9">
    <location>
        <begin position="127"/>
        <end position="144"/>
    </location>
</feature>
<evidence type="ECO:0000313" key="12">
    <source>
        <dbReference type="EMBL" id="NVK76076.1"/>
    </source>
</evidence>
<keyword evidence="9" id="KW-1133">Transmembrane helix</keyword>
<evidence type="ECO:0000256" key="6">
    <source>
        <dbReference type="ARBA" id="ARBA00022777"/>
    </source>
</evidence>
<accession>A0A7Y7AZU6</accession>
<dbReference type="EMBL" id="JABBXF010000001">
    <property type="protein sequence ID" value="NVK76076.1"/>
    <property type="molecule type" value="Genomic_DNA"/>
</dbReference>
<dbReference type="Gene3D" id="3.30.565.10">
    <property type="entry name" value="Histidine kinase-like ATPase, C-terminal domain"/>
    <property type="match status" value="1"/>
</dbReference>
<evidence type="ECO:0000256" key="2">
    <source>
        <dbReference type="ARBA" id="ARBA00012438"/>
    </source>
</evidence>
<evidence type="ECO:0000259" key="10">
    <source>
        <dbReference type="Pfam" id="PF02518"/>
    </source>
</evidence>
<feature type="domain" description="Signal transduction histidine kinase subgroup 3 dimerisation and phosphoacceptor" evidence="11">
    <location>
        <begin position="188"/>
        <end position="250"/>
    </location>
</feature>
<gene>
    <name evidence="12" type="ORF">HG542_00210</name>
</gene>
<evidence type="ECO:0000256" key="7">
    <source>
        <dbReference type="ARBA" id="ARBA00022840"/>
    </source>
</evidence>
<evidence type="ECO:0000256" key="1">
    <source>
        <dbReference type="ARBA" id="ARBA00000085"/>
    </source>
</evidence>
<dbReference type="InterPro" id="IPR050482">
    <property type="entry name" value="Sensor_HK_TwoCompSys"/>
</dbReference>
<keyword evidence="9" id="KW-0472">Membrane</keyword>
<dbReference type="Pfam" id="PF07730">
    <property type="entry name" value="HisKA_3"/>
    <property type="match status" value="1"/>
</dbReference>
<dbReference type="InterPro" id="IPR003594">
    <property type="entry name" value="HATPase_dom"/>
</dbReference>
<evidence type="ECO:0000256" key="9">
    <source>
        <dbReference type="SAM" id="Phobius"/>
    </source>
</evidence>
<keyword evidence="9" id="KW-0812">Transmembrane</keyword>
<protein>
    <recommendedName>
        <fullName evidence="2">histidine kinase</fullName>
        <ecNumber evidence="2">2.7.13.3</ecNumber>
    </recommendedName>
</protein>
<evidence type="ECO:0000259" key="11">
    <source>
        <dbReference type="Pfam" id="PF07730"/>
    </source>
</evidence>
<evidence type="ECO:0000256" key="8">
    <source>
        <dbReference type="ARBA" id="ARBA00023012"/>
    </source>
</evidence>
<feature type="domain" description="Histidine kinase/HSP90-like ATPase" evidence="10">
    <location>
        <begin position="299"/>
        <end position="390"/>
    </location>
</feature>
<dbReference type="Pfam" id="PF02518">
    <property type="entry name" value="HATPase_c"/>
    <property type="match status" value="1"/>
</dbReference>
<dbReference type="InterPro" id="IPR036890">
    <property type="entry name" value="HATPase_C_sf"/>
</dbReference>
<evidence type="ECO:0000256" key="3">
    <source>
        <dbReference type="ARBA" id="ARBA00022553"/>
    </source>
</evidence>
<dbReference type="PANTHER" id="PTHR24421">
    <property type="entry name" value="NITRATE/NITRITE SENSOR PROTEIN NARX-RELATED"/>
    <property type="match status" value="1"/>
</dbReference>
<keyword evidence="8" id="KW-0902">Two-component regulatory system</keyword>
<proteinExistence type="predicted"/>
<dbReference type="EC" id="2.7.13.3" evidence="2"/>
<keyword evidence="3" id="KW-0597">Phosphoprotein</keyword>
<name>A0A7Y7AZU6_STRMO</name>
<dbReference type="CDD" id="cd16917">
    <property type="entry name" value="HATPase_UhpB-NarQ-NarX-like"/>
    <property type="match status" value="1"/>
</dbReference>
<dbReference type="GO" id="GO:0046983">
    <property type="term" value="F:protein dimerization activity"/>
    <property type="evidence" value="ECO:0007669"/>
    <property type="project" value="InterPro"/>
</dbReference>
<evidence type="ECO:0000256" key="5">
    <source>
        <dbReference type="ARBA" id="ARBA00022741"/>
    </source>
</evidence>
<feature type="transmembrane region" description="Helical" evidence="9">
    <location>
        <begin position="150"/>
        <end position="170"/>
    </location>
</feature>
<keyword evidence="13" id="KW-1185">Reference proteome</keyword>